<dbReference type="SUPFAM" id="SSF88713">
    <property type="entry name" value="Glycoside hydrolase/deacetylase"/>
    <property type="match status" value="1"/>
</dbReference>
<evidence type="ECO:0000256" key="2">
    <source>
        <dbReference type="ARBA" id="ARBA00022723"/>
    </source>
</evidence>
<dbReference type="Gene3D" id="3.20.20.370">
    <property type="entry name" value="Glycoside hydrolase/deacetylase"/>
    <property type="match status" value="1"/>
</dbReference>
<dbReference type="AlphaFoldDB" id="U3A6A2"/>
<evidence type="ECO:0000256" key="3">
    <source>
        <dbReference type="ARBA" id="ARBA00022801"/>
    </source>
</evidence>
<comment type="cofactor">
    <cofactor evidence="1">
        <name>Mg(2+)</name>
        <dbReference type="ChEBI" id="CHEBI:18420"/>
    </cofactor>
</comment>
<gene>
    <name evidence="6" type="ORF">VPR01S_20_00070</name>
</gene>
<keyword evidence="4" id="KW-0460">Magnesium</keyword>
<keyword evidence="2" id="KW-0479">Metal-binding</keyword>
<dbReference type="CDD" id="cd10803">
    <property type="entry name" value="YdjC_EF3048_like"/>
    <property type="match status" value="1"/>
</dbReference>
<evidence type="ECO:0000313" key="7">
    <source>
        <dbReference type="Proteomes" id="UP000016570"/>
    </source>
</evidence>
<protein>
    <recommendedName>
        <fullName evidence="8">Carbohydrate deacetylase</fullName>
    </recommendedName>
</protein>
<dbReference type="RefSeq" id="WP_021706795.1">
    <property type="nucleotide sequence ID" value="NZ_BATJ01000020.1"/>
</dbReference>
<dbReference type="InterPro" id="IPR006879">
    <property type="entry name" value="YdjC-like"/>
</dbReference>
<evidence type="ECO:0008006" key="8">
    <source>
        <dbReference type="Google" id="ProtNLM"/>
    </source>
</evidence>
<dbReference type="GO" id="GO:0016811">
    <property type="term" value="F:hydrolase activity, acting on carbon-nitrogen (but not peptide) bonds, in linear amides"/>
    <property type="evidence" value="ECO:0007669"/>
    <property type="project" value="InterPro"/>
</dbReference>
<evidence type="ECO:0000256" key="4">
    <source>
        <dbReference type="ARBA" id="ARBA00022842"/>
    </source>
</evidence>
<organism evidence="6 7">
    <name type="scientific">Vibrio proteolyticus NBRC 13287</name>
    <dbReference type="NCBI Taxonomy" id="1219065"/>
    <lineage>
        <taxon>Bacteria</taxon>
        <taxon>Pseudomonadati</taxon>
        <taxon>Pseudomonadota</taxon>
        <taxon>Gammaproteobacteria</taxon>
        <taxon>Vibrionales</taxon>
        <taxon>Vibrionaceae</taxon>
        <taxon>Vibrio</taxon>
    </lineage>
</organism>
<dbReference type="EMBL" id="BATJ01000020">
    <property type="protein sequence ID" value="GAD68827.1"/>
    <property type="molecule type" value="Genomic_DNA"/>
</dbReference>
<keyword evidence="3" id="KW-0378">Hydrolase</keyword>
<sequence length="246" mass="27536">MKVIFNADDFGLTPGVNAGIARAHRQGVVKSTTMMVGMAAEADALALAAELPELKIGLHLRFTAGAPLTGHPSLTSDGHHCLTYADFWRKQDFDPLVVYQECHAQVEYFLRLGLPLSHIDSHHHVHRHPQLFDVVKEVASEFRVPMREVGLVGAAAPLRYHFSDRFYDHGVSMDALTTHLHAMRADCDVLEVMCHPAEVDHWLAQNSGYTHQREQELQLLTSAQLMDWLVQHDIRVTDYSELGSAS</sequence>
<dbReference type="Pfam" id="PF04794">
    <property type="entry name" value="YdjC"/>
    <property type="match status" value="1"/>
</dbReference>
<evidence type="ECO:0000313" key="6">
    <source>
        <dbReference type="EMBL" id="GAD68827.1"/>
    </source>
</evidence>
<keyword evidence="5" id="KW-0119">Carbohydrate metabolism</keyword>
<dbReference type="GO" id="GO:0019213">
    <property type="term" value="F:deacetylase activity"/>
    <property type="evidence" value="ECO:0007669"/>
    <property type="project" value="TreeGrafter"/>
</dbReference>
<dbReference type="PANTHER" id="PTHR31609:SF1">
    <property type="entry name" value="CARBOHYDRATE DEACETYLASE"/>
    <property type="match status" value="1"/>
</dbReference>
<dbReference type="PANTHER" id="PTHR31609">
    <property type="entry name" value="YDJC DEACETYLASE FAMILY MEMBER"/>
    <property type="match status" value="1"/>
</dbReference>
<dbReference type="InterPro" id="IPR011330">
    <property type="entry name" value="Glyco_hydro/deAcase_b/a-brl"/>
</dbReference>
<reference evidence="6 7" key="1">
    <citation type="submission" date="2013-09" db="EMBL/GenBank/DDBJ databases">
        <title>Whole genome shotgun sequence of Vibrio proteolyticus NBRC 13287.</title>
        <authorList>
            <person name="Isaki S."/>
            <person name="Hosoyama A."/>
            <person name="Numata M."/>
            <person name="Hashimoto M."/>
            <person name="Hosoyama Y."/>
            <person name="Tsuchikane K."/>
            <person name="Noguchi M."/>
            <person name="Hirakata S."/>
            <person name="Ichikawa N."/>
            <person name="Ohji S."/>
            <person name="Yamazoe A."/>
            <person name="Fujita N."/>
        </authorList>
    </citation>
    <scope>NUCLEOTIDE SEQUENCE [LARGE SCALE GENOMIC DNA]</scope>
    <source>
        <strain evidence="6 7">NBRC 13287</strain>
    </source>
</reference>
<dbReference type="Proteomes" id="UP000016570">
    <property type="component" value="Unassembled WGS sequence"/>
</dbReference>
<keyword evidence="7" id="KW-1185">Reference proteome</keyword>
<proteinExistence type="predicted"/>
<evidence type="ECO:0000256" key="1">
    <source>
        <dbReference type="ARBA" id="ARBA00001946"/>
    </source>
</evidence>
<dbReference type="InterPro" id="IPR022948">
    <property type="entry name" value="COD_ChbG_bac"/>
</dbReference>
<dbReference type="GO" id="GO:0046872">
    <property type="term" value="F:metal ion binding"/>
    <property type="evidence" value="ECO:0007669"/>
    <property type="project" value="UniProtKB-KW"/>
</dbReference>
<dbReference type="STRING" id="1219065.VPR01S_20_00070"/>
<accession>U3A6A2</accession>
<name>U3A6A2_VIBPR</name>
<evidence type="ECO:0000256" key="5">
    <source>
        <dbReference type="ARBA" id="ARBA00023277"/>
    </source>
</evidence>
<dbReference type="eggNOG" id="COG3394">
    <property type="taxonomic scope" value="Bacteria"/>
</dbReference>
<comment type="caution">
    <text evidence="6">The sequence shown here is derived from an EMBL/GenBank/DDBJ whole genome shotgun (WGS) entry which is preliminary data.</text>
</comment>
<dbReference type="GO" id="GO:0000272">
    <property type="term" value="P:polysaccharide catabolic process"/>
    <property type="evidence" value="ECO:0007669"/>
    <property type="project" value="InterPro"/>
</dbReference>
<dbReference type="NCBIfam" id="NF002559">
    <property type="entry name" value="PRK02134.1"/>
    <property type="match status" value="1"/>
</dbReference>